<feature type="non-terminal residue" evidence="1">
    <location>
        <position position="64"/>
    </location>
</feature>
<gene>
    <name evidence="1" type="ORF">LCGC14_2960290</name>
</gene>
<dbReference type="InterPro" id="IPR013785">
    <property type="entry name" value="Aldolase_TIM"/>
</dbReference>
<protein>
    <submittedName>
        <fullName evidence="1">Uncharacterized protein</fullName>
    </submittedName>
</protein>
<comment type="caution">
    <text evidence="1">The sequence shown here is derived from an EMBL/GenBank/DDBJ whole genome shotgun (WGS) entry which is preliminary data.</text>
</comment>
<accession>A0A0F8XCA5</accession>
<evidence type="ECO:0000313" key="1">
    <source>
        <dbReference type="EMBL" id="KKK66817.1"/>
    </source>
</evidence>
<sequence>MESNQDDKFKLESRKAQHVKLVIDEDVSVSKTTNGFSLFDIVPRSIPDINYTDISLETEFLGRT</sequence>
<reference evidence="1" key="1">
    <citation type="journal article" date="2015" name="Nature">
        <title>Complex archaea that bridge the gap between prokaryotes and eukaryotes.</title>
        <authorList>
            <person name="Spang A."/>
            <person name="Saw J.H."/>
            <person name="Jorgensen S.L."/>
            <person name="Zaremba-Niedzwiedzka K."/>
            <person name="Martijn J."/>
            <person name="Lind A.E."/>
            <person name="van Eijk R."/>
            <person name="Schleper C."/>
            <person name="Guy L."/>
            <person name="Ettema T.J."/>
        </authorList>
    </citation>
    <scope>NUCLEOTIDE SEQUENCE</scope>
</reference>
<organism evidence="1">
    <name type="scientific">marine sediment metagenome</name>
    <dbReference type="NCBI Taxonomy" id="412755"/>
    <lineage>
        <taxon>unclassified sequences</taxon>
        <taxon>metagenomes</taxon>
        <taxon>ecological metagenomes</taxon>
    </lineage>
</organism>
<dbReference type="AlphaFoldDB" id="A0A0F8XCA5"/>
<dbReference type="Gene3D" id="3.20.20.70">
    <property type="entry name" value="Aldolase class I"/>
    <property type="match status" value="1"/>
</dbReference>
<proteinExistence type="predicted"/>
<name>A0A0F8XCA5_9ZZZZ</name>
<dbReference type="EMBL" id="LAZR01059901">
    <property type="protein sequence ID" value="KKK66817.1"/>
    <property type="molecule type" value="Genomic_DNA"/>
</dbReference>